<keyword evidence="2" id="KW-1185">Reference proteome</keyword>
<protein>
    <recommendedName>
        <fullName evidence="3">F-box domain-containing protein</fullName>
    </recommendedName>
</protein>
<proteinExistence type="predicted"/>
<evidence type="ECO:0000313" key="1">
    <source>
        <dbReference type="EMBL" id="KAJ7781435.1"/>
    </source>
</evidence>
<comment type="caution">
    <text evidence="1">The sequence shown here is derived from an EMBL/GenBank/DDBJ whole genome shotgun (WGS) entry which is preliminary data.</text>
</comment>
<name>A0AAD7KA18_9AGAR</name>
<dbReference type="Proteomes" id="UP001215598">
    <property type="component" value="Unassembled WGS sequence"/>
</dbReference>
<organism evidence="1 2">
    <name type="scientific">Mycena metata</name>
    <dbReference type="NCBI Taxonomy" id="1033252"/>
    <lineage>
        <taxon>Eukaryota</taxon>
        <taxon>Fungi</taxon>
        <taxon>Dikarya</taxon>
        <taxon>Basidiomycota</taxon>
        <taxon>Agaricomycotina</taxon>
        <taxon>Agaricomycetes</taxon>
        <taxon>Agaricomycetidae</taxon>
        <taxon>Agaricales</taxon>
        <taxon>Marasmiineae</taxon>
        <taxon>Mycenaceae</taxon>
        <taxon>Mycena</taxon>
    </lineage>
</organism>
<dbReference type="InterPro" id="IPR032675">
    <property type="entry name" value="LRR_dom_sf"/>
</dbReference>
<dbReference type="Gene3D" id="3.80.10.10">
    <property type="entry name" value="Ribonuclease Inhibitor"/>
    <property type="match status" value="1"/>
</dbReference>
<dbReference type="AlphaFoldDB" id="A0AAD7KA18"/>
<reference evidence="1" key="1">
    <citation type="submission" date="2023-03" db="EMBL/GenBank/DDBJ databases">
        <title>Massive genome expansion in bonnet fungi (Mycena s.s.) driven by repeated elements and novel gene families across ecological guilds.</title>
        <authorList>
            <consortium name="Lawrence Berkeley National Laboratory"/>
            <person name="Harder C.B."/>
            <person name="Miyauchi S."/>
            <person name="Viragh M."/>
            <person name="Kuo A."/>
            <person name="Thoen E."/>
            <person name="Andreopoulos B."/>
            <person name="Lu D."/>
            <person name="Skrede I."/>
            <person name="Drula E."/>
            <person name="Henrissat B."/>
            <person name="Morin E."/>
            <person name="Kohler A."/>
            <person name="Barry K."/>
            <person name="LaButti K."/>
            <person name="Morin E."/>
            <person name="Salamov A."/>
            <person name="Lipzen A."/>
            <person name="Mereny Z."/>
            <person name="Hegedus B."/>
            <person name="Baldrian P."/>
            <person name="Stursova M."/>
            <person name="Weitz H."/>
            <person name="Taylor A."/>
            <person name="Grigoriev I.V."/>
            <person name="Nagy L.G."/>
            <person name="Martin F."/>
            <person name="Kauserud H."/>
        </authorList>
    </citation>
    <scope>NUCLEOTIDE SEQUENCE</scope>
    <source>
        <strain evidence="1">CBHHK182m</strain>
    </source>
</reference>
<sequence>MADSDDDVPALEYAWILESLSDCPLSIGYLDAIRGFNFNRSVRHINDLPTELMANILKLAPVHFPSAPYSYEGSRHVLRMVSPYWNGIIEAEPAFWSQIYVGNRTVVGKLALWIRRARSAPISFAFHLEEPLHGPSVMLDRPSYRTKWLDLVATVFPAMAQCVRVSVRAHNPTTTRFILLCLNSLDASAVERIDLHLCPYGLRIQRHVEPNDPIFGLPPLFLDNVPRLRCLTFNGFFTTWGASPNLSNVTTLRLDELDEEFAPTVDEIFAVLSAAPRLETLFFLDVGCVGFETYTLEPPVMVFLDILHFSGRDDACSCLLSLVSMPAITTLYLQLHEELCVRVFVAHCAVMCGRVTTLSVDFPLATVRTVLDVFEAFPRLEYLDARDMNAYFALALHSVVSHWASICPALSKIVIDEYMEPHLLHHIHSRCNAGLFGKRPLQIISLAELDDNDAPRITCTSTFQDGVVVYDNSAPVLPVFIT</sequence>
<gene>
    <name evidence="1" type="ORF">B0H16DRAFT_1710638</name>
</gene>
<evidence type="ECO:0008006" key="3">
    <source>
        <dbReference type="Google" id="ProtNLM"/>
    </source>
</evidence>
<evidence type="ECO:0000313" key="2">
    <source>
        <dbReference type="Proteomes" id="UP001215598"/>
    </source>
</evidence>
<accession>A0AAD7KA18</accession>
<dbReference type="SUPFAM" id="SSF52047">
    <property type="entry name" value="RNI-like"/>
    <property type="match status" value="1"/>
</dbReference>
<dbReference type="EMBL" id="JARKIB010000004">
    <property type="protein sequence ID" value="KAJ7781435.1"/>
    <property type="molecule type" value="Genomic_DNA"/>
</dbReference>